<dbReference type="InterPro" id="IPR023576">
    <property type="entry name" value="UbiE/COQ5_MeTrFase_CS"/>
</dbReference>
<dbReference type="GO" id="GO:0043770">
    <property type="term" value="F:demethylmenaquinone methyltransferase activity"/>
    <property type="evidence" value="ECO:0007669"/>
    <property type="project" value="UniProtKB-UniRule"/>
</dbReference>
<evidence type="ECO:0000256" key="1">
    <source>
        <dbReference type="ARBA" id="ARBA00022428"/>
    </source>
</evidence>
<dbReference type="EMBL" id="VVXK01000001">
    <property type="protein sequence ID" value="KAA2371955.1"/>
    <property type="molecule type" value="Genomic_DNA"/>
</dbReference>
<evidence type="ECO:0000256" key="4">
    <source>
        <dbReference type="ARBA" id="ARBA00022691"/>
    </source>
</evidence>
<dbReference type="InterPro" id="IPR029063">
    <property type="entry name" value="SAM-dependent_MTases_sf"/>
</dbReference>
<dbReference type="Gene3D" id="3.40.50.150">
    <property type="entry name" value="Vaccinia Virus protein VP39"/>
    <property type="match status" value="1"/>
</dbReference>
<dbReference type="EC" id="2.1.1.163" evidence="5"/>
<reference evidence="8 9" key="1">
    <citation type="journal article" date="2019" name="Nat. Med.">
        <title>A library of human gut bacterial isolates paired with longitudinal multiomics data enables mechanistic microbiome research.</title>
        <authorList>
            <person name="Poyet M."/>
            <person name="Groussin M."/>
            <person name="Gibbons S.M."/>
            <person name="Avila-Pacheco J."/>
            <person name="Jiang X."/>
            <person name="Kearney S.M."/>
            <person name="Perrotta A.R."/>
            <person name="Berdy B."/>
            <person name="Zhao S."/>
            <person name="Lieberman T.D."/>
            <person name="Swanson P.K."/>
            <person name="Smith M."/>
            <person name="Roesemann S."/>
            <person name="Alexander J.E."/>
            <person name="Rich S.A."/>
            <person name="Livny J."/>
            <person name="Vlamakis H."/>
            <person name="Clish C."/>
            <person name="Bullock K."/>
            <person name="Deik A."/>
            <person name="Scott J."/>
            <person name="Pierce K.A."/>
            <person name="Xavier R.J."/>
            <person name="Alm E.J."/>
        </authorList>
    </citation>
    <scope>NUCLEOTIDE SEQUENCE [LARGE SCALE GENOMIC DNA]</scope>
    <source>
        <strain evidence="7 8">BIOML-A1</strain>
        <strain evidence="6 9">BIOML-A2</strain>
    </source>
</reference>
<proteinExistence type="inferred from homology"/>
<keyword evidence="2 5" id="KW-0489">Methyltransferase</keyword>
<comment type="similarity">
    <text evidence="5">Belongs to the class I-like SAM-binding methyltransferase superfamily. MenG/UbiE family.</text>
</comment>
<dbReference type="Proteomes" id="UP000323567">
    <property type="component" value="Unassembled WGS sequence"/>
</dbReference>
<feature type="binding site" evidence="5">
    <location>
        <position position="83"/>
    </location>
    <ligand>
        <name>S-adenosyl-L-methionine</name>
        <dbReference type="ChEBI" id="CHEBI:59789"/>
    </ligand>
</feature>
<feature type="binding site" evidence="5">
    <location>
        <begin position="111"/>
        <end position="112"/>
    </location>
    <ligand>
        <name>S-adenosyl-L-methionine</name>
        <dbReference type="ChEBI" id="CHEBI:59789"/>
    </ligand>
</feature>
<dbReference type="SUPFAM" id="SSF53335">
    <property type="entry name" value="S-adenosyl-L-methionine-dependent methyltransferases"/>
    <property type="match status" value="1"/>
</dbReference>
<dbReference type="PROSITE" id="PS01183">
    <property type="entry name" value="UBIE_1"/>
    <property type="match status" value="1"/>
</dbReference>
<dbReference type="UniPathway" id="UPA00079">
    <property type="reaction ID" value="UER00169"/>
</dbReference>
<evidence type="ECO:0000256" key="3">
    <source>
        <dbReference type="ARBA" id="ARBA00022679"/>
    </source>
</evidence>
<comment type="pathway">
    <text evidence="5">Quinol/quinone metabolism; menaquinone biosynthesis; menaquinol from 1,4-dihydroxy-2-naphthoate: step 2/2.</text>
</comment>
<name>A0A5B3GE91_9BACT</name>
<dbReference type="GO" id="GO:0009234">
    <property type="term" value="P:menaquinone biosynthetic process"/>
    <property type="evidence" value="ECO:0007669"/>
    <property type="project" value="UniProtKB-UniRule"/>
</dbReference>
<comment type="caution">
    <text evidence="6">The sequence shown here is derived from an EMBL/GenBank/DDBJ whole genome shotgun (WGS) entry which is preliminary data.</text>
</comment>
<evidence type="ECO:0000256" key="2">
    <source>
        <dbReference type="ARBA" id="ARBA00022603"/>
    </source>
</evidence>
<keyword evidence="3 5" id="KW-0808">Transferase</keyword>
<dbReference type="RefSeq" id="WP_015547082.1">
    <property type="nucleotide sequence ID" value="NZ_AP031448.1"/>
</dbReference>
<dbReference type="NCBIfam" id="NF001244">
    <property type="entry name" value="PRK00216.1-5"/>
    <property type="match status" value="1"/>
</dbReference>
<protein>
    <recommendedName>
        <fullName evidence="5">Demethylmenaquinone methyltransferase</fullName>
        <ecNumber evidence="5">2.1.1.163</ecNumber>
    </recommendedName>
</protein>
<dbReference type="CDD" id="cd02440">
    <property type="entry name" value="AdoMet_MTases"/>
    <property type="match status" value="1"/>
</dbReference>
<dbReference type="PANTHER" id="PTHR43591">
    <property type="entry name" value="METHYLTRANSFERASE"/>
    <property type="match status" value="1"/>
</dbReference>
<comment type="catalytic activity">
    <reaction evidence="5">
        <text>a 2-demethylmenaquinol + S-adenosyl-L-methionine = a menaquinol + S-adenosyl-L-homocysteine + H(+)</text>
        <dbReference type="Rhea" id="RHEA:42640"/>
        <dbReference type="Rhea" id="RHEA-COMP:9539"/>
        <dbReference type="Rhea" id="RHEA-COMP:9563"/>
        <dbReference type="ChEBI" id="CHEBI:15378"/>
        <dbReference type="ChEBI" id="CHEBI:18151"/>
        <dbReference type="ChEBI" id="CHEBI:55437"/>
        <dbReference type="ChEBI" id="CHEBI:57856"/>
        <dbReference type="ChEBI" id="CHEBI:59789"/>
        <dbReference type="EC" id="2.1.1.163"/>
    </reaction>
</comment>
<dbReference type="GeneID" id="92756835"/>
<keyword evidence="4 5" id="KW-0949">S-adenosyl-L-methionine</keyword>
<sequence length="238" mass="26797">MKPYNTDQTKKEEVREMFDNIAPKYDLLNHTLSMSIDRVWRRRVVGEVRRAKPGRILDVATGTGDLAIAMARRIRDVQVLGVDLSEQMLAVARRKIEARGLDGRIVLDRGDAERLAVADASVDVATVAFGVRNFGDLGAGLRELARTIKPGGKVVILEFSRPRNRVFRALYEFYSYKILPRIGGLVSRDKRAYEYLPASVGEFPAPEEFMAMMARAGFRNCRARSQSFGIAQIYIGER</sequence>
<gene>
    <name evidence="6" type="primary">ubiE</name>
    <name evidence="5" type="synonym">menG</name>
    <name evidence="7" type="ORF">F2Y07_07025</name>
    <name evidence="6" type="ORF">F2Y13_00350</name>
</gene>
<feature type="binding site" evidence="5">
    <location>
        <position position="63"/>
    </location>
    <ligand>
        <name>S-adenosyl-L-methionine</name>
        <dbReference type="ChEBI" id="CHEBI:59789"/>
    </ligand>
</feature>
<comment type="function">
    <text evidence="5">Methyltransferase required for the conversion of demethylmenaquinol (DMKH2) to menaquinol (MKH2).</text>
</comment>
<organism evidence="6 9">
    <name type="scientific">Alistipes shahii</name>
    <dbReference type="NCBI Taxonomy" id="328814"/>
    <lineage>
        <taxon>Bacteria</taxon>
        <taxon>Pseudomonadati</taxon>
        <taxon>Bacteroidota</taxon>
        <taxon>Bacteroidia</taxon>
        <taxon>Bacteroidales</taxon>
        <taxon>Rikenellaceae</taxon>
        <taxon>Alistipes</taxon>
    </lineage>
</organism>
<keyword evidence="1 5" id="KW-0474">Menaquinone biosynthesis</keyword>
<dbReference type="InterPro" id="IPR004033">
    <property type="entry name" value="UbiE/COQ5_MeTrFase"/>
</dbReference>
<accession>A0A5B3GE91</accession>
<comment type="caution">
    <text evidence="5">Lacks conserved residue(s) required for the propagation of feature annotation.</text>
</comment>
<evidence type="ECO:0000313" key="9">
    <source>
        <dbReference type="Proteomes" id="UP000323567"/>
    </source>
</evidence>
<evidence type="ECO:0000313" key="7">
    <source>
        <dbReference type="EMBL" id="KAA2375745.1"/>
    </source>
</evidence>
<dbReference type="HAMAP" id="MF_01813">
    <property type="entry name" value="MenG_UbiE_methyltr"/>
    <property type="match status" value="1"/>
</dbReference>
<dbReference type="PROSITE" id="PS51608">
    <property type="entry name" value="SAM_MT_UBIE"/>
    <property type="match status" value="1"/>
</dbReference>
<evidence type="ECO:0000256" key="5">
    <source>
        <dbReference type="HAMAP-Rule" id="MF_01813"/>
    </source>
</evidence>
<evidence type="ECO:0000313" key="6">
    <source>
        <dbReference type="EMBL" id="KAA2371955.1"/>
    </source>
</evidence>
<dbReference type="Pfam" id="PF01209">
    <property type="entry name" value="Ubie_methyltran"/>
    <property type="match status" value="1"/>
</dbReference>
<dbReference type="AlphaFoldDB" id="A0A5B3GE91"/>
<dbReference type="EMBL" id="VVXJ01000013">
    <property type="protein sequence ID" value="KAA2375745.1"/>
    <property type="molecule type" value="Genomic_DNA"/>
</dbReference>
<dbReference type="GO" id="GO:0032259">
    <property type="term" value="P:methylation"/>
    <property type="evidence" value="ECO:0007669"/>
    <property type="project" value="UniProtKB-KW"/>
</dbReference>
<dbReference type="NCBIfam" id="TIGR01934">
    <property type="entry name" value="MenG_MenH_UbiE"/>
    <property type="match status" value="1"/>
</dbReference>
<dbReference type="PANTHER" id="PTHR43591:SF24">
    <property type="entry name" value="2-METHOXY-6-POLYPRENYL-1,4-BENZOQUINOL METHYLASE, MITOCHONDRIAL"/>
    <property type="match status" value="1"/>
</dbReference>
<evidence type="ECO:0000313" key="8">
    <source>
        <dbReference type="Proteomes" id="UP000322658"/>
    </source>
</evidence>
<dbReference type="Proteomes" id="UP000322658">
    <property type="component" value="Unassembled WGS sequence"/>
</dbReference>